<feature type="non-terminal residue" evidence="1">
    <location>
        <position position="1"/>
    </location>
</feature>
<comment type="caution">
    <text evidence="1">The sequence shown here is derived from an EMBL/GenBank/DDBJ whole genome shotgun (WGS) entry which is preliminary data.</text>
</comment>
<feature type="non-terminal residue" evidence="1">
    <location>
        <position position="123"/>
    </location>
</feature>
<sequence length="123" mass="13715">DGMPSDRQGPPWQWGSQFSSKKDVVDHWFALLGLDMDSTGPRSLTSPDSLDFVFSPGTGWRYVISVATPDDNKALTALGDEFTRNHSTLFSRDKRYQGVDKQIWSKYLGFHDDGIITTDAGKA</sequence>
<evidence type="ECO:0000313" key="2">
    <source>
        <dbReference type="Proteomes" id="UP000654075"/>
    </source>
</evidence>
<evidence type="ECO:0000313" key="1">
    <source>
        <dbReference type="EMBL" id="CAE8582144.1"/>
    </source>
</evidence>
<accession>A0A813D1I1</accession>
<protein>
    <submittedName>
        <fullName evidence="1">Uncharacterized protein</fullName>
    </submittedName>
</protein>
<name>A0A813D1I1_POLGL</name>
<gene>
    <name evidence="1" type="ORF">PGLA1383_LOCUS1151</name>
</gene>
<keyword evidence="2" id="KW-1185">Reference proteome</keyword>
<dbReference type="EMBL" id="CAJNNV010000308">
    <property type="protein sequence ID" value="CAE8582144.1"/>
    <property type="molecule type" value="Genomic_DNA"/>
</dbReference>
<proteinExistence type="predicted"/>
<organism evidence="1 2">
    <name type="scientific">Polarella glacialis</name>
    <name type="common">Dinoflagellate</name>
    <dbReference type="NCBI Taxonomy" id="89957"/>
    <lineage>
        <taxon>Eukaryota</taxon>
        <taxon>Sar</taxon>
        <taxon>Alveolata</taxon>
        <taxon>Dinophyceae</taxon>
        <taxon>Suessiales</taxon>
        <taxon>Suessiaceae</taxon>
        <taxon>Polarella</taxon>
    </lineage>
</organism>
<reference evidence="1" key="1">
    <citation type="submission" date="2021-02" db="EMBL/GenBank/DDBJ databases">
        <authorList>
            <person name="Dougan E. K."/>
            <person name="Rhodes N."/>
            <person name="Thang M."/>
            <person name="Chan C."/>
        </authorList>
    </citation>
    <scope>NUCLEOTIDE SEQUENCE</scope>
</reference>
<dbReference type="AlphaFoldDB" id="A0A813D1I1"/>
<dbReference type="Proteomes" id="UP000654075">
    <property type="component" value="Unassembled WGS sequence"/>
</dbReference>